<evidence type="ECO:0000256" key="1">
    <source>
        <dbReference type="SAM" id="Phobius"/>
    </source>
</evidence>
<feature type="transmembrane region" description="Helical" evidence="1">
    <location>
        <begin position="397"/>
        <end position="415"/>
    </location>
</feature>
<name>A0A9P0A591_BEMTA</name>
<keyword evidence="1" id="KW-0812">Transmembrane</keyword>
<reference evidence="3" key="1">
    <citation type="submission" date="2021-12" db="EMBL/GenBank/DDBJ databases">
        <authorList>
            <person name="King R."/>
        </authorList>
    </citation>
    <scope>NUCLEOTIDE SEQUENCE</scope>
</reference>
<keyword evidence="1" id="KW-1133">Transmembrane helix</keyword>
<keyword evidence="2" id="KW-0732">Signal</keyword>
<dbReference type="KEGG" id="btab:109033632"/>
<proteinExistence type="predicted"/>
<dbReference type="AlphaFoldDB" id="A0A9P0A591"/>
<feature type="signal peptide" evidence="2">
    <location>
        <begin position="1"/>
        <end position="18"/>
    </location>
</feature>
<protein>
    <submittedName>
        <fullName evidence="3">Uncharacterized protein</fullName>
    </submittedName>
</protein>
<evidence type="ECO:0000313" key="4">
    <source>
        <dbReference type="Proteomes" id="UP001152759"/>
    </source>
</evidence>
<dbReference type="Proteomes" id="UP001152759">
    <property type="component" value="Chromosome 2"/>
</dbReference>
<evidence type="ECO:0000256" key="2">
    <source>
        <dbReference type="SAM" id="SignalP"/>
    </source>
</evidence>
<keyword evidence="1" id="KW-0472">Membrane</keyword>
<accession>A0A9P0A591</accession>
<gene>
    <name evidence="3" type="ORF">BEMITA_LOCUS3547</name>
</gene>
<evidence type="ECO:0000313" key="3">
    <source>
        <dbReference type="EMBL" id="CAH0384177.1"/>
    </source>
</evidence>
<dbReference type="EMBL" id="OU963863">
    <property type="protein sequence ID" value="CAH0384177.1"/>
    <property type="molecule type" value="Genomic_DNA"/>
</dbReference>
<feature type="chain" id="PRO_5040217426" evidence="2">
    <location>
        <begin position="19"/>
        <end position="527"/>
    </location>
</feature>
<organism evidence="3 4">
    <name type="scientific">Bemisia tabaci</name>
    <name type="common">Sweetpotato whitefly</name>
    <name type="synonym">Aleurodes tabaci</name>
    <dbReference type="NCBI Taxonomy" id="7038"/>
    <lineage>
        <taxon>Eukaryota</taxon>
        <taxon>Metazoa</taxon>
        <taxon>Ecdysozoa</taxon>
        <taxon>Arthropoda</taxon>
        <taxon>Hexapoda</taxon>
        <taxon>Insecta</taxon>
        <taxon>Pterygota</taxon>
        <taxon>Neoptera</taxon>
        <taxon>Paraneoptera</taxon>
        <taxon>Hemiptera</taxon>
        <taxon>Sternorrhyncha</taxon>
        <taxon>Aleyrodoidea</taxon>
        <taxon>Aleyrodidae</taxon>
        <taxon>Aleyrodinae</taxon>
        <taxon>Bemisia</taxon>
    </lineage>
</organism>
<keyword evidence="4" id="KW-1185">Reference proteome</keyword>
<sequence length="527" mass="59896">MSKFVLVIILILCSRAITLDTNVSINNPVVISSTKSPFYLRPNTVNVNTVLFKDSDVSKICWNADDVILLAIRREMQELIPTKMPENVTKLFDYYKLLLEAVDSLETDDGDGGQRRKLIVSAFADSIGGHLNFLGIPATNAGYYTGDVEYEEARNMHDLFDTVKEYLATSGRDWRTPIPSPIVPGTVPVRPLELRFPLRQDPCRELVLRPGAKVDGGTADLLPIPMPYLDDENHPNSIALPFRFRSLFSLGNGNTSNVLLRYYELGLGCLARSYRPKDVASFNANVSSWIFKSVLPHLRGTKWYPGFKGVARIIETARLVDSGEIQLPSSNTTPMTHWEDSRDRLWNRGNLNASLTTKTDGAMLRMRSAAPDWFLRELEKCAHFSGRFAKFSLSRDAAVGIVLCFLVLLLLPCYIRHLRRRKTARTRRLRTRESETKLFRKLLVLSPQEGGAGKKRNSGLVHTERSDDEEVHSKFTFFKNFWREKRTLPTHSERSLSLLDRERRNHNDGPSCATLPTDDCERLYRSE</sequence>